<gene>
    <name evidence="3" type="ORF">GCK32_016518</name>
</gene>
<feature type="transmembrane region" description="Helical" evidence="1">
    <location>
        <begin position="74"/>
        <end position="90"/>
    </location>
</feature>
<dbReference type="PANTHER" id="PTHR47049:SF2">
    <property type="entry name" value="PIEZO-TYPE MECHANOSENSITIVE ION CHANNEL HOMOLOG"/>
    <property type="match status" value="1"/>
</dbReference>
<name>A0AAN8FDY5_TRICO</name>
<evidence type="ECO:0000313" key="4">
    <source>
        <dbReference type="Proteomes" id="UP001331761"/>
    </source>
</evidence>
<evidence type="ECO:0000259" key="2">
    <source>
        <dbReference type="Pfam" id="PF24871"/>
    </source>
</evidence>
<accession>A0AAN8FDY5</accession>
<keyword evidence="1" id="KW-0812">Transmembrane</keyword>
<dbReference type="Proteomes" id="UP001331761">
    <property type="component" value="Unassembled WGS sequence"/>
</dbReference>
<reference evidence="3 4" key="1">
    <citation type="submission" date="2019-10" db="EMBL/GenBank/DDBJ databases">
        <title>Assembly and Annotation for the nematode Trichostrongylus colubriformis.</title>
        <authorList>
            <person name="Martin J."/>
        </authorList>
    </citation>
    <scope>NUCLEOTIDE SEQUENCE [LARGE SCALE GENOMIC DNA]</scope>
    <source>
        <strain evidence="3">G859</strain>
        <tissue evidence="3">Whole worm</tissue>
    </source>
</reference>
<feature type="transmembrane region" description="Helical" evidence="1">
    <location>
        <begin position="133"/>
        <end position="153"/>
    </location>
</feature>
<dbReference type="GO" id="GO:0008381">
    <property type="term" value="F:mechanosensitive monoatomic ion channel activity"/>
    <property type="evidence" value="ECO:0007669"/>
    <property type="project" value="InterPro"/>
</dbReference>
<feature type="transmembrane region" description="Helical" evidence="1">
    <location>
        <begin position="21"/>
        <end position="39"/>
    </location>
</feature>
<organism evidence="3 4">
    <name type="scientific">Trichostrongylus colubriformis</name>
    <name type="common">Black scour worm</name>
    <dbReference type="NCBI Taxonomy" id="6319"/>
    <lineage>
        <taxon>Eukaryota</taxon>
        <taxon>Metazoa</taxon>
        <taxon>Ecdysozoa</taxon>
        <taxon>Nematoda</taxon>
        <taxon>Chromadorea</taxon>
        <taxon>Rhabditida</taxon>
        <taxon>Rhabditina</taxon>
        <taxon>Rhabditomorpha</taxon>
        <taxon>Strongyloidea</taxon>
        <taxon>Trichostrongylidae</taxon>
        <taxon>Trichostrongylus</taxon>
    </lineage>
</organism>
<dbReference type="PANTHER" id="PTHR47049">
    <property type="entry name" value="PIEZO-TYPE MECHANOSENSITIVE ION CHANNEL HOMOLOG"/>
    <property type="match status" value="1"/>
</dbReference>
<dbReference type="GO" id="GO:0016020">
    <property type="term" value="C:membrane"/>
    <property type="evidence" value="ECO:0007669"/>
    <property type="project" value="InterPro"/>
</dbReference>
<protein>
    <recommendedName>
        <fullName evidence="2">Piezo TM1-24 domain-containing protein</fullName>
    </recommendedName>
</protein>
<dbReference type="InterPro" id="IPR027272">
    <property type="entry name" value="Piezo"/>
</dbReference>
<keyword evidence="1" id="KW-1133">Transmembrane helix</keyword>
<sequence>MPNDSPVNKKQSAILMALKRFSNFAIIVLAALVGCVQPSILNCIYFLSFLFVASWWAMYKPLRHQIYNKIKKSLLFYAAIHILTIYVYQIPVVQGALPGDSVIARVVGLSPILLTNCQRWWTFWLNNSLQWPAILNPMILLVFYHVLMLQLLWTYNGSRDYVDDNDGNSSVHEE</sequence>
<proteinExistence type="predicted"/>
<keyword evidence="1" id="KW-0472">Membrane</keyword>
<dbReference type="InterPro" id="IPR056769">
    <property type="entry name" value="Piezo_TM1-24"/>
</dbReference>
<keyword evidence="4" id="KW-1185">Reference proteome</keyword>
<evidence type="ECO:0000313" key="3">
    <source>
        <dbReference type="EMBL" id="KAK5974409.1"/>
    </source>
</evidence>
<dbReference type="EMBL" id="WIXE01014284">
    <property type="protein sequence ID" value="KAK5974409.1"/>
    <property type="molecule type" value="Genomic_DNA"/>
</dbReference>
<dbReference type="AlphaFoldDB" id="A0AAN8FDY5"/>
<dbReference type="Pfam" id="PF24871">
    <property type="entry name" value="Piezo_TM1-24"/>
    <property type="match status" value="1"/>
</dbReference>
<feature type="non-terminal residue" evidence="3">
    <location>
        <position position="174"/>
    </location>
</feature>
<comment type="caution">
    <text evidence="3">The sequence shown here is derived from an EMBL/GenBank/DDBJ whole genome shotgun (WGS) entry which is preliminary data.</text>
</comment>
<evidence type="ECO:0000256" key="1">
    <source>
        <dbReference type="SAM" id="Phobius"/>
    </source>
</evidence>
<feature type="domain" description="Piezo TM1-24" evidence="2">
    <location>
        <begin position="11"/>
        <end position="169"/>
    </location>
</feature>